<feature type="transmembrane region" description="Helical" evidence="7">
    <location>
        <begin position="39"/>
        <end position="60"/>
    </location>
</feature>
<protein>
    <submittedName>
        <fullName evidence="8">Lysine transporter LysE</fullName>
    </submittedName>
</protein>
<evidence type="ECO:0000256" key="6">
    <source>
        <dbReference type="ARBA" id="ARBA00023136"/>
    </source>
</evidence>
<keyword evidence="2" id="KW-1003">Cell membrane</keyword>
<reference evidence="8 9" key="1">
    <citation type="journal article" date="2017" name="Nat. Microbiol.">
        <title>Natural product diversity associated with the nematode symbionts Photorhabdus and Xenorhabdus.</title>
        <authorList>
            <person name="Tobias N.J."/>
            <person name="Wolff H."/>
            <person name="Djahanschiri B."/>
            <person name="Grundmann F."/>
            <person name="Kronenwerth M."/>
            <person name="Shi Y.M."/>
            <person name="Simonyi S."/>
            <person name="Grun P."/>
            <person name="Shapiro-Ilan D."/>
            <person name="Pidot S.J."/>
            <person name="Stinear T.P."/>
            <person name="Ebersberger I."/>
            <person name="Bode H.B."/>
        </authorList>
    </citation>
    <scope>NUCLEOTIDE SEQUENCE [LARGE SCALE GENOMIC DNA]</scope>
    <source>
        <strain evidence="8 9">DSM 17907</strain>
    </source>
</reference>
<dbReference type="AlphaFoldDB" id="A0A2D0LBN2"/>
<comment type="subcellular location">
    <subcellularLocation>
        <location evidence="1">Cell membrane</location>
        <topology evidence="1">Multi-pass membrane protein</topology>
    </subcellularLocation>
</comment>
<gene>
    <name evidence="8" type="ORF">Xkoz_02202</name>
</gene>
<dbReference type="GO" id="GO:0005886">
    <property type="term" value="C:plasma membrane"/>
    <property type="evidence" value="ECO:0007669"/>
    <property type="project" value="UniProtKB-SubCell"/>
</dbReference>
<keyword evidence="6 7" id="KW-0472">Membrane</keyword>
<sequence>MSLGIPSRAATAFGTTLGAAIYAVATLLGLSSILAALPWMLTIIQIVGGGYLVYLGIMLIRLHIKNQHNTVTVDVNTETENRKSQTFEFHQSTRKAFLKGFYVSIGNPKMAAFFFGLFAPVSGNPNNLGIQFTILIGVIIIDLIYHQALARLISLASRSFARTPIRKWLDAVVGGLMVIFGIGLLLNIVNR</sequence>
<dbReference type="InterPro" id="IPR001123">
    <property type="entry name" value="LeuE-type"/>
</dbReference>
<feature type="transmembrane region" description="Helical" evidence="7">
    <location>
        <begin position="12"/>
        <end position="33"/>
    </location>
</feature>
<feature type="transmembrane region" description="Helical" evidence="7">
    <location>
        <begin position="168"/>
        <end position="189"/>
    </location>
</feature>
<dbReference type="Proteomes" id="UP000221101">
    <property type="component" value="Unassembled WGS sequence"/>
</dbReference>
<keyword evidence="4" id="KW-0029">Amino-acid transport</keyword>
<evidence type="ECO:0000313" key="8">
    <source>
        <dbReference type="EMBL" id="PHM73104.1"/>
    </source>
</evidence>
<evidence type="ECO:0000313" key="9">
    <source>
        <dbReference type="Proteomes" id="UP000221101"/>
    </source>
</evidence>
<name>A0A2D0LBN2_9GAMM</name>
<dbReference type="Pfam" id="PF01810">
    <property type="entry name" value="LysE"/>
    <property type="match status" value="1"/>
</dbReference>
<keyword evidence="3 7" id="KW-0812">Transmembrane</keyword>
<dbReference type="PANTHER" id="PTHR30086:SF20">
    <property type="entry name" value="ARGININE EXPORTER PROTEIN ARGO-RELATED"/>
    <property type="match status" value="1"/>
</dbReference>
<evidence type="ECO:0000256" key="1">
    <source>
        <dbReference type="ARBA" id="ARBA00004651"/>
    </source>
</evidence>
<feature type="transmembrane region" description="Helical" evidence="7">
    <location>
        <begin position="128"/>
        <end position="148"/>
    </location>
</feature>
<comment type="caution">
    <text evidence="8">The sequence shown here is derived from an EMBL/GenBank/DDBJ whole genome shotgun (WGS) entry which is preliminary data.</text>
</comment>
<evidence type="ECO:0000256" key="5">
    <source>
        <dbReference type="ARBA" id="ARBA00022989"/>
    </source>
</evidence>
<organism evidence="8 9">
    <name type="scientific">Xenorhabdus kozodoii</name>
    <dbReference type="NCBI Taxonomy" id="351676"/>
    <lineage>
        <taxon>Bacteria</taxon>
        <taxon>Pseudomonadati</taxon>
        <taxon>Pseudomonadota</taxon>
        <taxon>Gammaproteobacteria</taxon>
        <taxon>Enterobacterales</taxon>
        <taxon>Morganellaceae</taxon>
        <taxon>Xenorhabdus</taxon>
    </lineage>
</organism>
<dbReference type="PANTHER" id="PTHR30086">
    <property type="entry name" value="ARGININE EXPORTER PROTEIN ARGO"/>
    <property type="match status" value="1"/>
</dbReference>
<evidence type="ECO:0000256" key="3">
    <source>
        <dbReference type="ARBA" id="ARBA00022692"/>
    </source>
</evidence>
<evidence type="ECO:0000256" key="2">
    <source>
        <dbReference type="ARBA" id="ARBA00022475"/>
    </source>
</evidence>
<evidence type="ECO:0000256" key="4">
    <source>
        <dbReference type="ARBA" id="ARBA00022970"/>
    </source>
</evidence>
<feature type="transmembrane region" description="Helical" evidence="7">
    <location>
        <begin position="101"/>
        <end position="122"/>
    </location>
</feature>
<dbReference type="EMBL" id="NJCX01000014">
    <property type="protein sequence ID" value="PHM73104.1"/>
    <property type="molecule type" value="Genomic_DNA"/>
</dbReference>
<dbReference type="GO" id="GO:0015171">
    <property type="term" value="F:amino acid transmembrane transporter activity"/>
    <property type="evidence" value="ECO:0007669"/>
    <property type="project" value="TreeGrafter"/>
</dbReference>
<keyword evidence="4" id="KW-0813">Transport</keyword>
<dbReference type="RefSeq" id="WP_167386581.1">
    <property type="nucleotide sequence ID" value="NZ_CAWNOR010000046.1"/>
</dbReference>
<keyword evidence="9" id="KW-1185">Reference proteome</keyword>
<proteinExistence type="predicted"/>
<evidence type="ECO:0000256" key="7">
    <source>
        <dbReference type="SAM" id="Phobius"/>
    </source>
</evidence>
<accession>A0A2D0LBN2</accession>
<keyword evidence="5 7" id="KW-1133">Transmembrane helix</keyword>